<name>A0A1A9Z2F9_GLOPL</name>
<protein>
    <submittedName>
        <fullName evidence="1">Uncharacterized protein</fullName>
    </submittedName>
</protein>
<reference evidence="2" key="1">
    <citation type="submission" date="2014-03" db="EMBL/GenBank/DDBJ databases">
        <authorList>
            <person name="Aksoy S."/>
            <person name="Warren W."/>
            <person name="Wilson R.K."/>
        </authorList>
    </citation>
    <scope>NUCLEOTIDE SEQUENCE [LARGE SCALE GENOMIC DNA]</scope>
    <source>
        <strain evidence="2">IAEA</strain>
    </source>
</reference>
<evidence type="ECO:0000313" key="1">
    <source>
        <dbReference type="EnsemblMetazoa" id="GPAI001690-PA"/>
    </source>
</evidence>
<sequence length="165" mass="18571">MHLGFSSNSLHIPAYITLRQYVLFRGQVTALASTTKVSALTILSLIADCNVCGKINSLPMDLGYEIFNVARITVSGKRNIPSTLTTAIDLPQVQAHIHIIHICECSFSFSVDWFVRSLEVLLCDIDEDYKKIRWKRLLTKLLAGIVWKLGSPKTIIERLLLENDI</sequence>
<dbReference type="AlphaFoldDB" id="A0A1A9Z2F9"/>
<evidence type="ECO:0000313" key="2">
    <source>
        <dbReference type="Proteomes" id="UP000092445"/>
    </source>
</evidence>
<proteinExistence type="predicted"/>
<accession>A0A1A9Z2F9</accession>
<dbReference type="VEuPathDB" id="VectorBase:GPAI001690"/>
<dbReference type="EnsemblMetazoa" id="GPAI001690-RA">
    <property type="protein sequence ID" value="GPAI001690-PA"/>
    <property type="gene ID" value="GPAI001690"/>
</dbReference>
<reference evidence="1" key="2">
    <citation type="submission" date="2020-05" db="UniProtKB">
        <authorList>
            <consortium name="EnsemblMetazoa"/>
        </authorList>
    </citation>
    <scope>IDENTIFICATION</scope>
    <source>
        <strain evidence="1">IAEA</strain>
    </source>
</reference>
<keyword evidence="2" id="KW-1185">Reference proteome</keyword>
<organism evidence="1 2">
    <name type="scientific">Glossina pallidipes</name>
    <name type="common">Tsetse fly</name>
    <dbReference type="NCBI Taxonomy" id="7398"/>
    <lineage>
        <taxon>Eukaryota</taxon>
        <taxon>Metazoa</taxon>
        <taxon>Ecdysozoa</taxon>
        <taxon>Arthropoda</taxon>
        <taxon>Hexapoda</taxon>
        <taxon>Insecta</taxon>
        <taxon>Pterygota</taxon>
        <taxon>Neoptera</taxon>
        <taxon>Endopterygota</taxon>
        <taxon>Diptera</taxon>
        <taxon>Brachycera</taxon>
        <taxon>Muscomorpha</taxon>
        <taxon>Hippoboscoidea</taxon>
        <taxon>Glossinidae</taxon>
        <taxon>Glossina</taxon>
    </lineage>
</organism>
<dbReference type="Proteomes" id="UP000092445">
    <property type="component" value="Unassembled WGS sequence"/>
</dbReference>